<comment type="subcellular location">
    <subcellularLocation>
        <location evidence="9">Cytoplasm</location>
    </subcellularLocation>
</comment>
<dbReference type="InterPro" id="IPR051214">
    <property type="entry name" value="GH32_Enzymes"/>
</dbReference>
<proteinExistence type="inferred from homology"/>
<dbReference type="InterPro" id="IPR013148">
    <property type="entry name" value="Glyco_hydro_32_N"/>
</dbReference>
<evidence type="ECO:0000313" key="12">
    <source>
        <dbReference type="EMBL" id="MBB3154173.1"/>
    </source>
</evidence>
<keyword evidence="9" id="KW-0119">Carbohydrate metabolism</keyword>
<feature type="domain" description="Glycosyl hydrolase family 32 N-terminal" evidence="10">
    <location>
        <begin position="29"/>
        <end position="337"/>
    </location>
</feature>
<dbReference type="Pfam" id="PF08244">
    <property type="entry name" value="Glyco_hydro_32C"/>
    <property type="match status" value="1"/>
</dbReference>
<comment type="similarity">
    <text evidence="2 8">Belongs to the glycosyl hydrolase 32 family.</text>
</comment>
<organism evidence="12 13">
    <name type="scientific">Paenibacillus endophyticus</name>
    <dbReference type="NCBI Taxonomy" id="1294268"/>
    <lineage>
        <taxon>Bacteria</taxon>
        <taxon>Bacillati</taxon>
        <taxon>Bacillota</taxon>
        <taxon>Bacilli</taxon>
        <taxon>Bacillales</taxon>
        <taxon>Paenibacillaceae</taxon>
        <taxon>Paenibacillus</taxon>
    </lineage>
</organism>
<dbReference type="Gene3D" id="2.115.10.20">
    <property type="entry name" value="Glycosyl hydrolase domain, family 43"/>
    <property type="match status" value="1"/>
</dbReference>
<dbReference type="SMART" id="SM00640">
    <property type="entry name" value="Glyco_32"/>
    <property type="match status" value="1"/>
</dbReference>
<dbReference type="EMBL" id="JACHXW010000014">
    <property type="protein sequence ID" value="MBB3154173.1"/>
    <property type="molecule type" value="Genomic_DNA"/>
</dbReference>
<keyword evidence="6 8" id="KW-0326">Glycosidase</keyword>
<dbReference type="UniPathway" id="UPA00238"/>
<comment type="catalytic activity">
    <reaction evidence="8">
        <text>Hydrolysis of terminal non-reducing beta-D-fructofuranoside residues in beta-D-fructofuranosides.</text>
        <dbReference type="EC" id="3.2.1.26"/>
    </reaction>
</comment>
<comment type="pathway">
    <text evidence="1 9">Glycan biosynthesis; sucrose metabolism.</text>
</comment>
<dbReference type="InterPro" id="IPR013320">
    <property type="entry name" value="ConA-like_dom_sf"/>
</dbReference>
<dbReference type="GO" id="GO:0005737">
    <property type="term" value="C:cytoplasm"/>
    <property type="evidence" value="ECO:0007669"/>
    <property type="project" value="UniProtKB-SubCell"/>
</dbReference>
<evidence type="ECO:0000256" key="6">
    <source>
        <dbReference type="ARBA" id="ARBA00023295"/>
    </source>
</evidence>
<feature type="domain" description="Glycosyl hydrolase family 32 C-terminal" evidence="11">
    <location>
        <begin position="343"/>
        <end position="485"/>
    </location>
</feature>
<protein>
    <recommendedName>
        <fullName evidence="4 8">Sucrose-6-phosphate hydrolase</fullName>
        <ecNumber evidence="3 8">3.2.1.26</ecNumber>
    </recommendedName>
    <alternativeName>
        <fullName evidence="7 9">Invertase</fullName>
    </alternativeName>
</protein>
<keyword evidence="5 8" id="KW-0378">Hydrolase</keyword>
<dbReference type="EC" id="3.2.1.26" evidence="3 8"/>
<dbReference type="PANTHER" id="PTHR43101:SF1">
    <property type="entry name" value="BETA-FRUCTOSIDASE"/>
    <property type="match status" value="1"/>
</dbReference>
<dbReference type="InterPro" id="IPR013189">
    <property type="entry name" value="Glyco_hydro_32_C"/>
</dbReference>
<dbReference type="InterPro" id="IPR023296">
    <property type="entry name" value="Glyco_hydro_beta-prop_sf"/>
</dbReference>
<dbReference type="Pfam" id="PF00251">
    <property type="entry name" value="Glyco_hydro_32N"/>
    <property type="match status" value="1"/>
</dbReference>
<evidence type="ECO:0000313" key="13">
    <source>
        <dbReference type="Proteomes" id="UP000518605"/>
    </source>
</evidence>
<dbReference type="GO" id="GO:0004564">
    <property type="term" value="F:beta-fructofuranosidase activity"/>
    <property type="evidence" value="ECO:0007669"/>
    <property type="project" value="UniProtKB-EC"/>
</dbReference>
<dbReference type="RefSeq" id="WP_183567123.1">
    <property type="nucleotide sequence ID" value="NZ_CBCSLB010000014.1"/>
</dbReference>
<sequence>MGNFTVQQANDYIKKNEHLVLQDYRPGFHYAADIGWLNDPNGFSFFAGDYHLFYQYHPYQAAPGPMHWGHAKSKDLIQWESLPVAMAPDAPYDRDGCFSGTAIEVDGQHVLMYTGHHNPDPEDPGKIRQTQCLAIGDGITYTKLDENPVIGSDALPAGALLQDFRDPKVWRKNGSYYSVIGSRYEDDSGQILLYRSSDLRSWQYVGVMSRSGNKFGKMWECPDLFEMGDRDVLILSPQFLERDGERFCNVHSVTYMIGKLDYETGAYEYEYADELDYGFDYYAPQTLIDDKGRRIIMGWMQMWDRNIPAAQLGHQWAGMMTLPRVLSLRGNLLYQEPVKEIENYRSHHVTFKSKLNGKRLLPEMEGSQLELKVAFKPLGASKFGLKVRMGKEEETVLLYDADNGTFSFDRSRSGHVIQEAPTEGGINGVRTVSVGLEDGILNLSIFLDLSSVEIFINDGVKTMTSTIYPSADSNGIELFSDGEVEVTMDRWNLCHKENSKRMEENIISHSVSF</sequence>
<evidence type="ECO:0000256" key="3">
    <source>
        <dbReference type="ARBA" id="ARBA00012758"/>
    </source>
</evidence>
<comment type="function">
    <text evidence="9">Enables the bacterium to metabolize sucrose as a sole carbon source.</text>
</comment>
<comment type="caution">
    <text evidence="12">The sequence shown here is derived from an EMBL/GenBank/DDBJ whole genome shotgun (WGS) entry which is preliminary data.</text>
</comment>
<evidence type="ECO:0000256" key="1">
    <source>
        <dbReference type="ARBA" id="ARBA00004914"/>
    </source>
</evidence>
<evidence type="ECO:0000256" key="5">
    <source>
        <dbReference type="ARBA" id="ARBA00022801"/>
    </source>
</evidence>
<keyword evidence="9" id="KW-0963">Cytoplasm</keyword>
<dbReference type="CDD" id="cd08996">
    <property type="entry name" value="GH32_FFase"/>
    <property type="match status" value="1"/>
</dbReference>
<evidence type="ECO:0000256" key="4">
    <source>
        <dbReference type="ARBA" id="ARBA00019623"/>
    </source>
</evidence>
<dbReference type="GO" id="GO:0005985">
    <property type="term" value="P:sucrose metabolic process"/>
    <property type="evidence" value="ECO:0007669"/>
    <property type="project" value="UniProtKB-UniPathway"/>
</dbReference>
<evidence type="ECO:0000256" key="9">
    <source>
        <dbReference type="RuleBase" id="RU365015"/>
    </source>
</evidence>
<dbReference type="Proteomes" id="UP000518605">
    <property type="component" value="Unassembled WGS sequence"/>
</dbReference>
<dbReference type="InterPro" id="IPR006232">
    <property type="entry name" value="Suc6P_hydrolase"/>
</dbReference>
<dbReference type="SUPFAM" id="SSF49899">
    <property type="entry name" value="Concanavalin A-like lectins/glucanases"/>
    <property type="match status" value="1"/>
</dbReference>
<evidence type="ECO:0000256" key="7">
    <source>
        <dbReference type="ARBA" id="ARBA00033367"/>
    </source>
</evidence>
<reference evidence="12 13" key="1">
    <citation type="submission" date="2020-08" db="EMBL/GenBank/DDBJ databases">
        <title>Genomic Encyclopedia of Type Strains, Phase III (KMG-III): the genomes of soil and plant-associated and newly described type strains.</title>
        <authorList>
            <person name="Whitman W."/>
        </authorList>
    </citation>
    <scope>NUCLEOTIDE SEQUENCE [LARGE SCALE GENOMIC DNA]</scope>
    <source>
        <strain evidence="12 13">CECT 8234</strain>
    </source>
</reference>
<dbReference type="NCBIfam" id="TIGR01322">
    <property type="entry name" value="scrB_fam"/>
    <property type="match status" value="1"/>
</dbReference>
<dbReference type="SUPFAM" id="SSF75005">
    <property type="entry name" value="Arabinanase/levansucrase/invertase"/>
    <property type="match status" value="1"/>
</dbReference>
<evidence type="ECO:0000256" key="8">
    <source>
        <dbReference type="RuleBase" id="RU362110"/>
    </source>
</evidence>
<evidence type="ECO:0000256" key="2">
    <source>
        <dbReference type="ARBA" id="ARBA00009902"/>
    </source>
</evidence>
<gene>
    <name evidence="12" type="ORF">FHS16_004249</name>
</gene>
<accession>A0A7W5CAH9</accession>
<dbReference type="AlphaFoldDB" id="A0A7W5CAH9"/>
<evidence type="ECO:0000259" key="10">
    <source>
        <dbReference type="Pfam" id="PF00251"/>
    </source>
</evidence>
<evidence type="ECO:0000259" key="11">
    <source>
        <dbReference type="Pfam" id="PF08244"/>
    </source>
</evidence>
<name>A0A7W5CAH9_9BACL</name>
<dbReference type="PANTHER" id="PTHR43101">
    <property type="entry name" value="BETA-FRUCTOSIDASE"/>
    <property type="match status" value="1"/>
</dbReference>
<dbReference type="InterPro" id="IPR001362">
    <property type="entry name" value="Glyco_hydro_32"/>
</dbReference>
<keyword evidence="13" id="KW-1185">Reference proteome</keyword>
<dbReference type="Gene3D" id="2.60.120.560">
    <property type="entry name" value="Exo-inulinase, domain 1"/>
    <property type="match status" value="1"/>
</dbReference>